<name>A0ABD2J7N1_9BILA</name>
<dbReference type="InterPro" id="IPR057233">
    <property type="entry name" value="DUF7911"/>
</dbReference>
<dbReference type="PANTHER" id="PTHR36944">
    <property type="entry name" value="PROTEIN CBG02791-RELATED"/>
    <property type="match status" value="1"/>
</dbReference>
<sequence length="796" mass="88781">MNASDFYDFPFHPKVLDYGQFLAYCRLADRQTQCFIERCGDQSADRVFSPSNFLCTFKRQHFLRARSCLEDSEPISFLRCDQKCHPPKEGTENAAKEREKGAEMGKVYSGDEMDGYERELGRVCAFQHCYSQCQEQIATQICPPGPAALAAELVRTYVQWHSADLLDWHILTGNELRLPQSCAKLAKSMTTAKGPDPVLKAMLVASSPPQQALSPTVNVGWPPYALPPYPSSPSLMCLLFLFLSPFISLPLLFPFSLALPSPQKRCPSPLFRQSRSSPPPNGTSPHYSTPIHFFAITQDCQFVLARPDQLGQLPSLSVSSSVSDCAPSRINLLWSLNSPVPSLLLLQQRANKLCLLPIEVPFSVIAQSTELFRYSLRNALRHFALCHSSNSSSLLTLNPNLAFADSLYSDILYFLDPFSSSSADSLWTVHQFHLNSAGRLRPRNTFGSVKPMLQNISRRKSFLRDVSPFLLASDPQRKRLFAVPRAQNDLEAEPIRWTCPFDLIFRPYLAHLRPLSLFSRLNSLLSPDSQLDGFAVDRNVAIFTESVRNSRDTFVFVAKFRQKRGKKSSQLAESHCVLKLPYGAKFGVISDQTLKELRDKGPLPSIGWDEEKTNPSEMPKSAENVPETQDDQSAEISLEKTTNGPRGHVIALPKAQTAPLKATTKKVVDRIEPFWKAEAKTEMTTLKMPTTAEEKKMRLEENDGEEEEEEADGEWSNDYEQWRDHTAPEGRHGDGVAVPLRENGMGPALFLAKVSSSAGDKRAKAMGQKNGAGREARGTTTALLSSSVLLALTILF</sequence>
<evidence type="ECO:0000313" key="2">
    <source>
        <dbReference type="EMBL" id="KAL3086606.1"/>
    </source>
</evidence>
<dbReference type="PANTHER" id="PTHR36944:SF2">
    <property type="entry name" value="CPG4 DOMAIN-CONTAINING PROTEIN"/>
    <property type="match status" value="1"/>
</dbReference>
<proteinExistence type="predicted"/>
<dbReference type="EMBL" id="JBICBT010001037">
    <property type="protein sequence ID" value="KAL3086606.1"/>
    <property type="molecule type" value="Genomic_DNA"/>
</dbReference>
<accession>A0ABD2J7N1</accession>
<evidence type="ECO:0000313" key="3">
    <source>
        <dbReference type="Proteomes" id="UP001620626"/>
    </source>
</evidence>
<feature type="compositionally biased region" description="Acidic residues" evidence="1">
    <location>
        <begin position="702"/>
        <end position="717"/>
    </location>
</feature>
<feature type="region of interest" description="Disordered" evidence="1">
    <location>
        <begin position="600"/>
        <end position="635"/>
    </location>
</feature>
<keyword evidence="3" id="KW-1185">Reference proteome</keyword>
<organism evidence="2 3">
    <name type="scientific">Heterodera trifolii</name>
    <dbReference type="NCBI Taxonomy" id="157864"/>
    <lineage>
        <taxon>Eukaryota</taxon>
        <taxon>Metazoa</taxon>
        <taxon>Ecdysozoa</taxon>
        <taxon>Nematoda</taxon>
        <taxon>Chromadorea</taxon>
        <taxon>Rhabditida</taxon>
        <taxon>Tylenchina</taxon>
        <taxon>Tylenchomorpha</taxon>
        <taxon>Tylenchoidea</taxon>
        <taxon>Heteroderidae</taxon>
        <taxon>Heteroderinae</taxon>
        <taxon>Heterodera</taxon>
    </lineage>
</organism>
<comment type="caution">
    <text evidence="2">The sequence shown here is derived from an EMBL/GenBank/DDBJ whole genome shotgun (WGS) entry which is preliminary data.</text>
</comment>
<dbReference type="Pfam" id="PF25492">
    <property type="entry name" value="DUF7911"/>
    <property type="match status" value="1"/>
</dbReference>
<reference evidence="2 3" key="1">
    <citation type="submission" date="2024-10" db="EMBL/GenBank/DDBJ databases">
        <authorList>
            <person name="Kim D."/>
        </authorList>
    </citation>
    <scope>NUCLEOTIDE SEQUENCE [LARGE SCALE GENOMIC DNA]</scope>
    <source>
        <strain evidence="2">BH-2024</strain>
    </source>
</reference>
<dbReference type="AlphaFoldDB" id="A0ABD2J7N1"/>
<protein>
    <submittedName>
        <fullName evidence="2">Uncharacterized protein</fullName>
    </submittedName>
</protein>
<gene>
    <name evidence="2" type="ORF">niasHT_037732</name>
</gene>
<feature type="region of interest" description="Disordered" evidence="1">
    <location>
        <begin position="696"/>
        <end position="717"/>
    </location>
</feature>
<evidence type="ECO:0000256" key="1">
    <source>
        <dbReference type="SAM" id="MobiDB-lite"/>
    </source>
</evidence>
<dbReference type="Proteomes" id="UP001620626">
    <property type="component" value="Unassembled WGS sequence"/>
</dbReference>